<evidence type="ECO:0000256" key="6">
    <source>
        <dbReference type="ARBA" id="ARBA00034617"/>
    </source>
</evidence>
<dbReference type="InterPro" id="IPR001650">
    <property type="entry name" value="Helicase_C-like"/>
</dbReference>
<dbReference type="Proteomes" id="UP000054538">
    <property type="component" value="Unassembled WGS sequence"/>
</dbReference>
<dbReference type="Gene3D" id="3.40.50.300">
    <property type="entry name" value="P-loop containing nucleotide triphosphate hydrolases"/>
    <property type="match status" value="2"/>
</dbReference>
<feature type="region of interest" description="Disordered" evidence="8">
    <location>
        <begin position="344"/>
        <end position="381"/>
    </location>
</feature>
<reference evidence="12" key="2">
    <citation type="submission" date="2015-01" db="EMBL/GenBank/DDBJ databases">
        <title>Evolutionary Origins and Diversification of the Mycorrhizal Mutualists.</title>
        <authorList>
            <consortium name="DOE Joint Genome Institute"/>
            <consortium name="Mycorrhizal Genomics Consortium"/>
            <person name="Kohler A."/>
            <person name="Kuo A."/>
            <person name="Nagy L.G."/>
            <person name="Floudas D."/>
            <person name="Copeland A."/>
            <person name="Barry K.W."/>
            <person name="Cichocki N."/>
            <person name="Veneault-Fourrey C."/>
            <person name="LaButti K."/>
            <person name="Lindquist E.A."/>
            <person name="Lipzen A."/>
            <person name="Lundell T."/>
            <person name="Morin E."/>
            <person name="Murat C."/>
            <person name="Riley R."/>
            <person name="Ohm R."/>
            <person name="Sun H."/>
            <person name="Tunlid A."/>
            <person name="Henrissat B."/>
            <person name="Grigoriev I.V."/>
            <person name="Hibbett D.S."/>
            <person name="Martin F."/>
        </authorList>
    </citation>
    <scope>NUCLEOTIDE SEQUENCE [LARGE SCALE GENOMIC DNA]</scope>
    <source>
        <strain evidence="12">Ve08.2h10</strain>
    </source>
</reference>
<dbReference type="EMBL" id="KN825616">
    <property type="protein sequence ID" value="KIK82598.1"/>
    <property type="molecule type" value="Genomic_DNA"/>
</dbReference>
<evidence type="ECO:0000256" key="3">
    <source>
        <dbReference type="ARBA" id="ARBA00022840"/>
    </source>
</evidence>
<evidence type="ECO:0000256" key="2">
    <source>
        <dbReference type="ARBA" id="ARBA00022741"/>
    </source>
</evidence>
<dbReference type="InterPro" id="IPR011545">
    <property type="entry name" value="DEAD/DEAH_box_helicase_dom"/>
</dbReference>
<dbReference type="InterPro" id="IPR027417">
    <property type="entry name" value="P-loop_NTPase"/>
</dbReference>
<evidence type="ECO:0000313" key="12">
    <source>
        <dbReference type="Proteomes" id="UP000054538"/>
    </source>
</evidence>
<reference evidence="11 12" key="1">
    <citation type="submission" date="2014-04" db="EMBL/GenBank/DDBJ databases">
        <authorList>
            <consortium name="DOE Joint Genome Institute"/>
            <person name="Kuo A."/>
            <person name="Kohler A."/>
            <person name="Jargeat P."/>
            <person name="Nagy L.G."/>
            <person name="Floudas D."/>
            <person name="Copeland A."/>
            <person name="Barry K.W."/>
            <person name="Cichocki N."/>
            <person name="Veneault-Fourrey C."/>
            <person name="LaButti K."/>
            <person name="Lindquist E.A."/>
            <person name="Lipzen A."/>
            <person name="Lundell T."/>
            <person name="Morin E."/>
            <person name="Murat C."/>
            <person name="Sun H."/>
            <person name="Tunlid A."/>
            <person name="Henrissat B."/>
            <person name="Grigoriev I.V."/>
            <person name="Hibbett D.S."/>
            <person name="Martin F."/>
            <person name="Nordberg H.P."/>
            <person name="Cantor M.N."/>
            <person name="Hua S.X."/>
        </authorList>
    </citation>
    <scope>NUCLEOTIDE SEQUENCE [LARGE SCALE GENOMIC DNA]</scope>
    <source>
        <strain evidence="11 12">Ve08.2h10</strain>
    </source>
</reference>
<evidence type="ECO:0000256" key="5">
    <source>
        <dbReference type="ARBA" id="ARBA00023235"/>
    </source>
</evidence>
<evidence type="ECO:0000256" key="8">
    <source>
        <dbReference type="SAM" id="MobiDB-lite"/>
    </source>
</evidence>
<evidence type="ECO:0000256" key="4">
    <source>
        <dbReference type="ARBA" id="ARBA00023125"/>
    </source>
</evidence>
<dbReference type="Pfam" id="PF00271">
    <property type="entry name" value="Helicase_C"/>
    <property type="match status" value="1"/>
</dbReference>
<evidence type="ECO:0000259" key="10">
    <source>
        <dbReference type="PROSITE" id="PS51194"/>
    </source>
</evidence>
<feature type="domain" description="Helicase C-terminal" evidence="10">
    <location>
        <begin position="213"/>
        <end position="374"/>
    </location>
</feature>
<dbReference type="SUPFAM" id="SSF52540">
    <property type="entry name" value="P-loop containing nucleoside triphosphate hydrolases"/>
    <property type="match status" value="1"/>
</dbReference>
<dbReference type="HOGENOM" id="CLU_001103_19_0_1"/>
<evidence type="ECO:0000256" key="1">
    <source>
        <dbReference type="ARBA" id="ARBA00005446"/>
    </source>
</evidence>
<dbReference type="GO" id="GO:0003677">
    <property type="term" value="F:DNA binding"/>
    <property type="evidence" value="ECO:0007669"/>
    <property type="project" value="UniProtKB-KW"/>
</dbReference>
<dbReference type="InParanoid" id="A0A0D0D3B0"/>
<accession>A0A0D0D3B0</accession>
<evidence type="ECO:0000259" key="9">
    <source>
        <dbReference type="PROSITE" id="PS51192"/>
    </source>
</evidence>
<feature type="domain" description="Helicase ATP-binding" evidence="9">
    <location>
        <begin position="12"/>
        <end position="184"/>
    </location>
</feature>
<keyword evidence="3" id="KW-0067">ATP-binding</keyword>
<dbReference type="STRING" id="930991.A0A0D0D3B0"/>
<dbReference type="PANTHER" id="PTHR13710:SF105">
    <property type="entry name" value="ATP-DEPENDENT DNA HELICASE Q1"/>
    <property type="match status" value="1"/>
</dbReference>
<evidence type="ECO:0000256" key="7">
    <source>
        <dbReference type="ARBA" id="ARBA00034808"/>
    </source>
</evidence>
<evidence type="ECO:0000313" key="11">
    <source>
        <dbReference type="EMBL" id="KIK82598.1"/>
    </source>
</evidence>
<dbReference type="OrthoDB" id="10261556at2759"/>
<dbReference type="InterPro" id="IPR014001">
    <property type="entry name" value="Helicase_ATP-bd"/>
</dbReference>
<dbReference type="GO" id="GO:0009378">
    <property type="term" value="F:four-way junction helicase activity"/>
    <property type="evidence" value="ECO:0007669"/>
    <property type="project" value="TreeGrafter"/>
</dbReference>
<keyword evidence="4" id="KW-0238">DNA-binding</keyword>
<organism evidence="11 12">
    <name type="scientific">Paxillus rubicundulus Ve08.2h10</name>
    <dbReference type="NCBI Taxonomy" id="930991"/>
    <lineage>
        <taxon>Eukaryota</taxon>
        <taxon>Fungi</taxon>
        <taxon>Dikarya</taxon>
        <taxon>Basidiomycota</taxon>
        <taxon>Agaricomycotina</taxon>
        <taxon>Agaricomycetes</taxon>
        <taxon>Agaricomycetidae</taxon>
        <taxon>Boletales</taxon>
        <taxon>Paxilineae</taxon>
        <taxon>Paxillaceae</taxon>
        <taxon>Paxillus</taxon>
    </lineage>
</organism>
<keyword evidence="5" id="KW-0413">Isomerase</keyword>
<comment type="catalytic activity">
    <reaction evidence="6">
        <text>Couples ATP hydrolysis with the unwinding of duplex DNA by translocating in the 3'-5' direction.</text>
        <dbReference type="EC" id="5.6.2.4"/>
    </reaction>
</comment>
<protein>
    <recommendedName>
        <fullName evidence="7">DNA 3'-5' helicase</fullName>
        <ecNumber evidence="7">5.6.2.4</ecNumber>
    </recommendedName>
</protein>
<dbReference type="GO" id="GO:0005737">
    <property type="term" value="C:cytoplasm"/>
    <property type="evidence" value="ECO:0007669"/>
    <property type="project" value="TreeGrafter"/>
</dbReference>
<comment type="similarity">
    <text evidence="1">Belongs to the helicase family. RecQ subfamily.</text>
</comment>
<gene>
    <name evidence="11" type="ORF">PAXRUDRAFT_153616</name>
</gene>
<name>A0A0D0D3B0_9AGAM</name>
<sequence>MGSPCNWQIQSAHAQLKRKDVITVSPTGSGKTMTFWIPMLFNADGIMIIITPLNILGEKNEIEGNLFRIPAVNLTAKTATDVVFKEIERFKYRIIGVSSECILNDPWFRDLFKLSKFTDKLFNITVDEGHCVSEWGDGFQSDYGELGKLRWLLPSHITFHVASATMPPHILQDVQNKLHMRSNRLVKVIWSNDRPNIHIVVTRIENSLKSMQDLDHILNFESGQPPTPFMVFVNGRDEAERLAKYVRRKVLQHSQDKFVWFHSGMSTVFCLAMIEKLRKGELWGVFCTDAAGMGLDLHEIRLVIQWRYTKSLCTLLQRLGRAARDPNLEAVAVYFVEGEYFDDDKPGKASKKRKSALSSQKASKRTKLQSTEVQPITHTGSRTSTVTGCAWISPNSRVAAPTIIDAIPSMSLSSIPTTAGSTSASQASQAPPVRILPAGLEIEEYEAFAMKTFINAHGRGFCRHKVLDEYFDNPKGTSFSPDVDPSSSTHWGSRHWREVML</sequence>
<dbReference type="GO" id="GO:0005524">
    <property type="term" value="F:ATP binding"/>
    <property type="evidence" value="ECO:0007669"/>
    <property type="project" value="UniProtKB-KW"/>
</dbReference>
<dbReference type="AlphaFoldDB" id="A0A0D0D3B0"/>
<dbReference type="GO" id="GO:0005694">
    <property type="term" value="C:chromosome"/>
    <property type="evidence" value="ECO:0007669"/>
    <property type="project" value="TreeGrafter"/>
</dbReference>
<keyword evidence="12" id="KW-1185">Reference proteome</keyword>
<dbReference type="EC" id="5.6.2.4" evidence="7"/>
<feature type="compositionally biased region" description="Polar residues" evidence="8">
    <location>
        <begin position="368"/>
        <end position="381"/>
    </location>
</feature>
<dbReference type="GO" id="GO:0000724">
    <property type="term" value="P:double-strand break repair via homologous recombination"/>
    <property type="evidence" value="ECO:0007669"/>
    <property type="project" value="TreeGrafter"/>
</dbReference>
<dbReference type="PROSITE" id="PS51194">
    <property type="entry name" value="HELICASE_CTER"/>
    <property type="match status" value="1"/>
</dbReference>
<dbReference type="SMART" id="SM00487">
    <property type="entry name" value="DEXDc"/>
    <property type="match status" value="1"/>
</dbReference>
<proteinExistence type="inferred from homology"/>
<dbReference type="PROSITE" id="PS51192">
    <property type="entry name" value="HELICASE_ATP_BIND_1"/>
    <property type="match status" value="1"/>
</dbReference>
<dbReference type="SMART" id="SM00490">
    <property type="entry name" value="HELICc"/>
    <property type="match status" value="1"/>
</dbReference>
<dbReference type="GO" id="GO:0043138">
    <property type="term" value="F:3'-5' DNA helicase activity"/>
    <property type="evidence" value="ECO:0007669"/>
    <property type="project" value="UniProtKB-EC"/>
</dbReference>
<keyword evidence="2" id="KW-0547">Nucleotide-binding</keyword>
<dbReference type="PANTHER" id="PTHR13710">
    <property type="entry name" value="DNA HELICASE RECQ FAMILY MEMBER"/>
    <property type="match status" value="1"/>
</dbReference>
<dbReference type="Pfam" id="PF00270">
    <property type="entry name" value="DEAD"/>
    <property type="match status" value="1"/>
</dbReference>